<keyword evidence="3" id="KW-1185">Reference proteome</keyword>
<dbReference type="AlphaFoldDB" id="A0A9W7ERU9"/>
<gene>
    <name evidence="2" type="ORF">TrVE_jg11601</name>
</gene>
<protein>
    <submittedName>
        <fullName evidence="2">Uncharacterized protein</fullName>
    </submittedName>
</protein>
<evidence type="ECO:0000313" key="2">
    <source>
        <dbReference type="EMBL" id="GMH87508.1"/>
    </source>
</evidence>
<accession>A0A9W7ERU9</accession>
<name>A0A9W7ERU9_9STRA</name>
<keyword evidence="1" id="KW-0472">Membrane</keyword>
<evidence type="ECO:0000256" key="1">
    <source>
        <dbReference type="SAM" id="Phobius"/>
    </source>
</evidence>
<keyword evidence="1" id="KW-0812">Transmembrane</keyword>
<reference evidence="3" key="1">
    <citation type="journal article" date="2023" name="Commun. Biol.">
        <title>Genome analysis of Parmales, the sister group of diatoms, reveals the evolutionary specialization of diatoms from phago-mixotrophs to photoautotrophs.</title>
        <authorList>
            <person name="Ban H."/>
            <person name="Sato S."/>
            <person name="Yoshikawa S."/>
            <person name="Yamada K."/>
            <person name="Nakamura Y."/>
            <person name="Ichinomiya M."/>
            <person name="Sato N."/>
            <person name="Blanc-Mathieu R."/>
            <person name="Endo H."/>
            <person name="Kuwata A."/>
            <person name="Ogata H."/>
        </authorList>
    </citation>
    <scope>NUCLEOTIDE SEQUENCE [LARGE SCALE GENOMIC DNA]</scope>
    <source>
        <strain evidence="3">NIES 3699</strain>
    </source>
</reference>
<proteinExistence type="predicted"/>
<comment type="caution">
    <text evidence="2">The sequence shown here is derived from an EMBL/GenBank/DDBJ whole genome shotgun (WGS) entry which is preliminary data.</text>
</comment>
<organism evidence="2 3">
    <name type="scientific">Triparma verrucosa</name>
    <dbReference type="NCBI Taxonomy" id="1606542"/>
    <lineage>
        <taxon>Eukaryota</taxon>
        <taxon>Sar</taxon>
        <taxon>Stramenopiles</taxon>
        <taxon>Ochrophyta</taxon>
        <taxon>Bolidophyceae</taxon>
        <taxon>Parmales</taxon>
        <taxon>Triparmaceae</taxon>
        <taxon>Triparma</taxon>
    </lineage>
</organism>
<keyword evidence="1" id="KW-1133">Transmembrane helix</keyword>
<evidence type="ECO:0000313" key="3">
    <source>
        <dbReference type="Proteomes" id="UP001165160"/>
    </source>
</evidence>
<dbReference type="EMBL" id="BRXX01000072">
    <property type="protein sequence ID" value="GMH87508.1"/>
    <property type="molecule type" value="Genomic_DNA"/>
</dbReference>
<feature type="transmembrane region" description="Helical" evidence="1">
    <location>
        <begin position="20"/>
        <end position="40"/>
    </location>
</feature>
<dbReference type="Proteomes" id="UP001165160">
    <property type="component" value="Unassembled WGS sequence"/>
</dbReference>
<sequence>MPSIRDERGRVVKLKYDDVYIIMLMTTSLFGSGEFILWSGSEKDREIGRIWCPCNTVTIAVMEPGVLTAPWIHLGRGSQRITVIGVAPRNGMSLDEARDYYASEILNKYTSDLSGYPSMTVSEFKVFVTDDPPDDWENMVEPPR</sequence>